<dbReference type="PANTHER" id="PTHR35535">
    <property type="entry name" value="HEAT SHOCK PROTEIN HSLJ"/>
    <property type="match status" value="1"/>
</dbReference>
<keyword evidence="3" id="KW-1185">Reference proteome</keyword>
<dbReference type="EMBL" id="SMKR01000072">
    <property type="protein sequence ID" value="TDD23493.1"/>
    <property type="molecule type" value="Genomic_DNA"/>
</dbReference>
<dbReference type="Gene3D" id="2.40.128.270">
    <property type="match status" value="2"/>
</dbReference>
<name>A0A4R4WZY7_9ACTN</name>
<evidence type="ECO:0000313" key="2">
    <source>
        <dbReference type="EMBL" id="TDD23493.1"/>
    </source>
</evidence>
<accession>A0A4R4WZY7</accession>
<dbReference type="Proteomes" id="UP000295172">
    <property type="component" value="Unassembled WGS sequence"/>
</dbReference>
<feature type="domain" description="DUF306" evidence="1">
    <location>
        <begin position="52"/>
        <end position="136"/>
    </location>
</feature>
<dbReference type="InterPro" id="IPR005184">
    <property type="entry name" value="DUF306_Meta_HslJ"/>
</dbReference>
<dbReference type="InterPro" id="IPR038670">
    <property type="entry name" value="HslJ-like_sf"/>
</dbReference>
<evidence type="ECO:0000259" key="1">
    <source>
        <dbReference type="Pfam" id="PF03724"/>
    </source>
</evidence>
<protein>
    <submittedName>
        <fullName evidence="2">META domain-containing protein</fullName>
    </submittedName>
</protein>
<dbReference type="PROSITE" id="PS51257">
    <property type="entry name" value="PROKAR_LIPOPROTEIN"/>
    <property type="match status" value="1"/>
</dbReference>
<sequence>MRLLGLLVASITLTACGNEAPAGSGGGGGSPVGKSYLSVKVTEDRKDKQLAPGTRLRLDFGDKGGLGFNAGCNQMGGEATFDGGTLVMDAYGGTEMSCGTVEDAQEKWFGDFLTSRPTWKRDGDVLTLAGGSTTIVLKLRQLVEPDLPLDGTTWTVEGMVSDRDRVEHFATVPPAYITVDDGRVIGSTGCNQFQGTVAHTATTVPFGALTVTDKACTGDALRLQDGVLARLKGQLTYSIDHDRLRLRRPDGVVGLDLVAGK</sequence>
<dbReference type="InterPro" id="IPR053147">
    <property type="entry name" value="Hsp_HslJ-like"/>
</dbReference>
<evidence type="ECO:0000313" key="3">
    <source>
        <dbReference type="Proteomes" id="UP000295172"/>
    </source>
</evidence>
<organism evidence="2 3">
    <name type="scientific">Kribbella turkmenica</name>
    <dbReference type="NCBI Taxonomy" id="2530375"/>
    <lineage>
        <taxon>Bacteria</taxon>
        <taxon>Bacillati</taxon>
        <taxon>Actinomycetota</taxon>
        <taxon>Actinomycetes</taxon>
        <taxon>Propionibacteriales</taxon>
        <taxon>Kribbellaceae</taxon>
        <taxon>Kribbella</taxon>
    </lineage>
</organism>
<dbReference type="AlphaFoldDB" id="A0A4R4WZY7"/>
<gene>
    <name evidence="2" type="ORF">E1218_17750</name>
</gene>
<feature type="domain" description="DUF306" evidence="1">
    <location>
        <begin position="148"/>
        <end position="251"/>
    </location>
</feature>
<dbReference type="OrthoDB" id="507754at2"/>
<dbReference type="PANTHER" id="PTHR35535:SF1">
    <property type="entry name" value="HEAT SHOCK PROTEIN HSLJ"/>
    <property type="match status" value="1"/>
</dbReference>
<reference evidence="2 3" key="1">
    <citation type="submission" date="2019-02" db="EMBL/GenBank/DDBJ databases">
        <title>Draft genome sequences of novel Actinobacteria.</title>
        <authorList>
            <person name="Sahin N."/>
            <person name="Ay H."/>
            <person name="Saygin H."/>
        </authorList>
    </citation>
    <scope>NUCLEOTIDE SEQUENCE [LARGE SCALE GENOMIC DNA]</scope>
    <source>
        <strain evidence="2 3">16K104</strain>
    </source>
</reference>
<dbReference type="Pfam" id="PF03724">
    <property type="entry name" value="META"/>
    <property type="match status" value="2"/>
</dbReference>
<comment type="caution">
    <text evidence="2">The sequence shown here is derived from an EMBL/GenBank/DDBJ whole genome shotgun (WGS) entry which is preliminary data.</text>
</comment>
<proteinExistence type="predicted"/>